<dbReference type="SUPFAM" id="SSF74924">
    <property type="entry name" value="Cap-Gly domain"/>
    <property type="match status" value="3"/>
</dbReference>
<dbReference type="InterPro" id="IPR002048">
    <property type="entry name" value="EF_hand_dom"/>
</dbReference>
<reference evidence="11 12" key="1">
    <citation type="journal article" date="2013" name="Curr. Biol.">
        <title>The Genome of the Foraminiferan Reticulomyxa filosa.</title>
        <authorList>
            <person name="Glockner G."/>
            <person name="Hulsmann N."/>
            <person name="Schleicher M."/>
            <person name="Noegel A.A."/>
            <person name="Eichinger L."/>
            <person name="Gallinger C."/>
            <person name="Pawlowski J."/>
            <person name="Sierra R."/>
            <person name="Euteneuer U."/>
            <person name="Pillet L."/>
            <person name="Moustafa A."/>
            <person name="Platzer M."/>
            <person name="Groth M."/>
            <person name="Szafranski K."/>
            <person name="Schliwa M."/>
        </authorList>
    </citation>
    <scope>NUCLEOTIDE SEQUENCE [LARGE SCALE GENOMIC DNA]</scope>
</reference>
<dbReference type="PROSITE" id="PS00018">
    <property type="entry name" value="EF_HAND_1"/>
    <property type="match status" value="1"/>
</dbReference>
<feature type="region of interest" description="Disordered" evidence="8">
    <location>
        <begin position="212"/>
        <end position="231"/>
    </location>
</feature>
<feature type="domain" description="CAP-Gly" evidence="10">
    <location>
        <begin position="51"/>
        <end position="84"/>
    </location>
</feature>
<dbReference type="InterPro" id="IPR011992">
    <property type="entry name" value="EF-hand-dom_pair"/>
</dbReference>
<dbReference type="InterPro" id="IPR018247">
    <property type="entry name" value="EF_Hand_1_Ca_BS"/>
</dbReference>
<dbReference type="AlphaFoldDB" id="X6NN60"/>
<feature type="compositionally biased region" description="Polar residues" evidence="8">
    <location>
        <begin position="609"/>
        <end position="625"/>
    </location>
</feature>
<evidence type="ECO:0000256" key="8">
    <source>
        <dbReference type="SAM" id="MobiDB-lite"/>
    </source>
</evidence>
<comment type="caution">
    <text evidence="11">The sequence shown here is derived from an EMBL/GenBank/DDBJ whole genome shotgun (WGS) entry which is preliminary data.</text>
</comment>
<dbReference type="InterPro" id="IPR036859">
    <property type="entry name" value="CAP-Gly_dom_sf"/>
</dbReference>
<dbReference type="Gene3D" id="2.30.30.190">
    <property type="entry name" value="CAP Gly-rich-like domain"/>
    <property type="match status" value="3"/>
</dbReference>
<evidence type="ECO:0000256" key="7">
    <source>
        <dbReference type="ARBA" id="ARBA00023212"/>
    </source>
</evidence>
<dbReference type="EMBL" id="ASPP01007611">
    <property type="protein sequence ID" value="ETO26832.1"/>
    <property type="molecule type" value="Genomic_DNA"/>
</dbReference>
<gene>
    <name evidence="11" type="ORF">RFI_10305</name>
</gene>
<evidence type="ECO:0000259" key="9">
    <source>
        <dbReference type="PROSITE" id="PS50222"/>
    </source>
</evidence>
<evidence type="ECO:0000256" key="2">
    <source>
        <dbReference type="ARBA" id="ARBA00022490"/>
    </source>
</evidence>
<evidence type="ECO:0000313" key="12">
    <source>
        <dbReference type="Proteomes" id="UP000023152"/>
    </source>
</evidence>
<organism evidence="11 12">
    <name type="scientific">Reticulomyxa filosa</name>
    <dbReference type="NCBI Taxonomy" id="46433"/>
    <lineage>
        <taxon>Eukaryota</taxon>
        <taxon>Sar</taxon>
        <taxon>Rhizaria</taxon>
        <taxon>Retaria</taxon>
        <taxon>Foraminifera</taxon>
        <taxon>Monothalamids</taxon>
        <taxon>Reticulomyxidae</taxon>
        <taxon>Reticulomyxa</taxon>
    </lineage>
</organism>
<feature type="compositionally biased region" description="Basic residues" evidence="8">
    <location>
        <begin position="212"/>
        <end position="222"/>
    </location>
</feature>
<feature type="region of interest" description="Disordered" evidence="8">
    <location>
        <begin position="602"/>
        <end position="646"/>
    </location>
</feature>
<dbReference type="Gene3D" id="1.10.238.10">
    <property type="entry name" value="EF-hand"/>
    <property type="match status" value="1"/>
</dbReference>
<feature type="domain" description="EF-hand" evidence="9">
    <location>
        <begin position="565"/>
        <end position="600"/>
    </location>
</feature>
<keyword evidence="7" id="KW-0206">Cytoskeleton</keyword>
<keyword evidence="5" id="KW-0243">Dynein</keyword>
<feature type="domain" description="CAP-Gly" evidence="10">
    <location>
        <begin position="447"/>
        <end position="489"/>
    </location>
</feature>
<protein>
    <recommendedName>
        <fullName evidence="13">CAP-Gly domain-containing protein</fullName>
    </recommendedName>
</protein>
<proteinExistence type="predicted"/>
<dbReference type="PROSITE" id="PS50222">
    <property type="entry name" value="EF_HAND_2"/>
    <property type="match status" value="1"/>
</dbReference>
<keyword evidence="4" id="KW-0106">Calcium</keyword>
<dbReference type="GO" id="GO:0005819">
    <property type="term" value="C:spindle"/>
    <property type="evidence" value="ECO:0007669"/>
    <property type="project" value="UniProtKB-SubCell"/>
</dbReference>
<evidence type="ECO:0000313" key="11">
    <source>
        <dbReference type="EMBL" id="ETO26832.1"/>
    </source>
</evidence>
<dbReference type="Proteomes" id="UP000023152">
    <property type="component" value="Unassembled WGS sequence"/>
</dbReference>
<dbReference type="SMART" id="SM01052">
    <property type="entry name" value="CAP_GLY"/>
    <property type="match status" value="3"/>
</dbReference>
<keyword evidence="12" id="KW-1185">Reference proteome</keyword>
<dbReference type="InterPro" id="IPR000938">
    <property type="entry name" value="CAP-Gly_domain"/>
</dbReference>
<dbReference type="GO" id="GO:0030286">
    <property type="term" value="C:dynein complex"/>
    <property type="evidence" value="ECO:0007669"/>
    <property type="project" value="UniProtKB-KW"/>
</dbReference>
<feature type="region of interest" description="Disordered" evidence="8">
    <location>
        <begin position="237"/>
        <end position="425"/>
    </location>
</feature>
<dbReference type="PROSITE" id="PS50245">
    <property type="entry name" value="CAP_GLY_2"/>
    <property type="match status" value="3"/>
</dbReference>
<dbReference type="OrthoDB" id="2130750at2759"/>
<dbReference type="CDD" id="cd00051">
    <property type="entry name" value="EFh"/>
    <property type="match status" value="1"/>
</dbReference>
<dbReference type="PANTHER" id="PTHR18916">
    <property type="entry name" value="DYNACTIN 1-RELATED MICROTUBULE-BINDING"/>
    <property type="match status" value="1"/>
</dbReference>
<evidence type="ECO:0000256" key="3">
    <source>
        <dbReference type="ARBA" id="ARBA00022701"/>
    </source>
</evidence>
<evidence type="ECO:0000256" key="4">
    <source>
        <dbReference type="ARBA" id="ARBA00022837"/>
    </source>
</evidence>
<feature type="compositionally biased region" description="Basic and acidic residues" evidence="8">
    <location>
        <begin position="344"/>
        <end position="425"/>
    </location>
</feature>
<evidence type="ECO:0000259" key="10">
    <source>
        <dbReference type="PROSITE" id="PS50245"/>
    </source>
</evidence>
<evidence type="ECO:0000256" key="5">
    <source>
        <dbReference type="ARBA" id="ARBA00023017"/>
    </source>
</evidence>
<feature type="compositionally biased region" description="Low complexity" evidence="8">
    <location>
        <begin position="241"/>
        <end position="275"/>
    </location>
</feature>
<evidence type="ECO:0000256" key="1">
    <source>
        <dbReference type="ARBA" id="ARBA00004186"/>
    </source>
</evidence>
<dbReference type="SMART" id="SM00054">
    <property type="entry name" value="EFh"/>
    <property type="match status" value="2"/>
</dbReference>
<comment type="subcellular location">
    <subcellularLocation>
        <location evidence="1">Cytoplasm</location>
        <location evidence="1">Cytoskeleton</location>
        <location evidence="1">Spindle</location>
    </subcellularLocation>
</comment>
<accession>X6NN60</accession>
<dbReference type="GO" id="GO:0005874">
    <property type="term" value="C:microtubule"/>
    <property type="evidence" value="ECO:0007669"/>
    <property type="project" value="UniProtKB-KW"/>
</dbReference>
<name>X6NN60_RETFI</name>
<dbReference type="Pfam" id="PF13499">
    <property type="entry name" value="EF-hand_7"/>
    <property type="match status" value="1"/>
</dbReference>
<feature type="compositionally biased region" description="Low complexity" evidence="8">
    <location>
        <begin position="314"/>
        <end position="343"/>
    </location>
</feature>
<dbReference type="PANTHER" id="PTHR18916:SF6">
    <property type="entry name" value="DYNACTIN SUBUNIT 1"/>
    <property type="match status" value="1"/>
</dbReference>
<dbReference type="Pfam" id="PF01302">
    <property type="entry name" value="CAP_GLY"/>
    <property type="match status" value="3"/>
</dbReference>
<dbReference type="SUPFAM" id="SSF47473">
    <property type="entry name" value="EF-hand"/>
    <property type="match status" value="1"/>
</dbReference>
<feature type="compositionally biased region" description="Low complexity" evidence="8">
    <location>
        <begin position="283"/>
        <end position="297"/>
    </location>
</feature>
<keyword evidence="6" id="KW-0175">Coiled coil</keyword>
<feature type="compositionally biased region" description="Basic and acidic residues" evidence="8">
    <location>
        <begin position="704"/>
        <end position="729"/>
    </location>
</feature>
<feature type="domain" description="CAP-Gly" evidence="10">
    <location>
        <begin position="142"/>
        <end position="177"/>
    </location>
</feature>
<sequence>MAQKPAAKSVNEEIYLGDEVIFISPLVTLHDTKRGIVRFVGPMEDKSVPTFYGVELKSGVGKNDGTSNGQKFFECGPNKGIFTTKIKISKTKATPESKLFPHVTVGSRVNITAKKAHGVVRYIGHVSFDEVSLLFFFFFDLGLWIGVELDEANGENNGTIKERSYFKCKDSHGIFVRSDAIEIIVTYTFLFNGCGATINKFSWSFEQTKKKKTKLKKKKKNTQSHIHNLNIITLQKKKTAKTSAASPAKKPSTTAISTNAKKSPAAKSTSTAAAAPKDKSPQAKATKPATSTSTAAADKLKTGAKPAATKPGSTAKPSTTAATGAAKKPPAKIAPAKKPAVATDKAKASKGASEDHKEPEHDKEHNHEHDKEHHEHDKEHHEHDKEHDHEHDKEHDHEHENEHEHEHEHGHDAAPAEEEKSLQEEVHVGDKVVIKPDKMGQVKYVGEADNIGPGIWFGIRLVEKKGECDGEFRGHEFFQCPQGFGVYIQQHAIVRKLTSEEGAHFDFTEEEKGIEALKDARLTEIQSEREKLQSVVLKFKELDTDGNQMLDRQEFSKLAIETMQCDPRAARELFATVDRNGSGHISLAEFKAWVESIGGVESITKPDDSQNNAAQTTEPSANSDAPATETTTSESTEVKSDADATQTAATTASFEKRTVHYNVLSNIYYTENEEKTPDAAEQPNGTFFCLDIKSSFEETVVINEEPKASTEETSVEKPAEETSAEKPAEETQPASFEKGKRGKE</sequence>
<keyword evidence="3" id="KW-0493">Microtubule</keyword>
<keyword evidence="2" id="KW-0963">Cytoplasm</keyword>
<evidence type="ECO:0000256" key="6">
    <source>
        <dbReference type="ARBA" id="ARBA00023054"/>
    </source>
</evidence>
<feature type="region of interest" description="Disordered" evidence="8">
    <location>
        <begin position="703"/>
        <end position="744"/>
    </location>
</feature>
<dbReference type="GO" id="GO:0005509">
    <property type="term" value="F:calcium ion binding"/>
    <property type="evidence" value="ECO:0007669"/>
    <property type="project" value="InterPro"/>
</dbReference>
<evidence type="ECO:0008006" key="13">
    <source>
        <dbReference type="Google" id="ProtNLM"/>
    </source>
</evidence>